<accession>A0A6I3L431</accession>
<sequence>MTEIRPIGEQLRRRLGDRRFLLALPRALGLRNPHPVIAVGSVRRVPIRLWEYEKRTVSRMIYMAHSDRDMRPVIRMRTSL</sequence>
<proteinExistence type="predicted"/>
<protein>
    <submittedName>
        <fullName evidence="1">Uncharacterized protein</fullName>
    </submittedName>
</protein>
<dbReference type="Proteomes" id="UP000432464">
    <property type="component" value="Unassembled WGS sequence"/>
</dbReference>
<gene>
    <name evidence="1" type="ORF">GLP40_21015</name>
</gene>
<comment type="caution">
    <text evidence="1">The sequence shown here is derived from an EMBL/GenBank/DDBJ whole genome shotgun (WGS) entry which is preliminary data.</text>
</comment>
<keyword evidence="2" id="KW-1185">Reference proteome</keyword>
<dbReference type="EMBL" id="WMBB01000009">
    <property type="protein sequence ID" value="MTE15246.1"/>
    <property type="molecule type" value="Genomic_DNA"/>
</dbReference>
<dbReference type="AlphaFoldDB" id="A0A6I3L431"/>
<evidence type="ECO:0000313" key="1">
    <source>
        <dbReference type="EMBL" id="MTE15246.1"/>
    </source>
</evidence>
<organism evidence="1 2">
    <name type="scientific">Nocardia aurantiaca</name>
    <dbReference type="NCBI Taxonomy" id="2675850"/>
    <lineage>
        <taxon>Bacteria</taxon>
        <taxon>Bacillati</taxon>
        <taxon>Actinomycetota</taxon>
        <taxon>Actinomycetes</taxon>
        <taxon>Mycobacteriales</taxon>
        <taxon>Nocardiaceae</taxon>
        <taxon>Nocardia</taxon>
    </lineage>
</organism>
<evidence type="ECO:0000313" key="2">
    <source>
        <dbReference type="Proteomes" id="UP000432464"/>
    </source>
</evidence>
<dbReference type="RefSeq" id="WP_154789652.1">
    <property type="nucleotide sequence ID" value="NZ_WMBB01000009.1"/>
</dbReference>
<reference evidence="1 2" key="1">
    <citation type="submission" date="2019-11" db="EMBL/GenBank/DDBJ databases">
        <title>Nocardia sp. nov. CT2-14 isolated from soil.</title>
        <authorList>
            <person name="Kanchanasin P."/>
            <person name="Tanasupawat S."/>
            <person name="Yuki M."/>
            <person name="Kudo T."/>
        </authorList>
    </citation>
    <scope>NUCLEOTIDE SEQUENCE [LARGE SCALE GENOMIC DNA]</scope>
    <source>
        <strain evidence="1 2">CT2-14</strain>
    </source>
</reference>
<name>A0A6I3L431_9NOCA</name>